<dbReference type="PANTHER" id="PTHR21089:SF1">
    <property type="entry name" value="BIFUNCTIONAL 3-DEHYDROQUINATE DEHYDRATASE_SHIKIMATE DEHYDROGENASE, CHLOROPLASTIC"/>
    <property type="match status" value="1"/>
</dbReference>
<keyword evidence="6 8" id="KW-0057">Aromatic amino acid biosynthesis</keyword>
<dbReference type="InterPro" id="IPR006151">
    <property type="entry name" value="Shikm_DH/Glu-tRNA_Rdtase"/>
</dbReference>
<dbReference type="Pfam" id="PF01488">
    <property type="entry name" value="Shikimate_DH"/>
    <property type="match status" value="1"/>
</dbReference>
<dbReference type="InterPro" id="IPR013708">
    <property type="entry name" value="Shikimate_DH-bd_N"/>
</dbReference>
<dbReference type="Gene3D" id="3.40.50.720">
    <property type="entry name" value="NAD(P)-binding Rossmann-like Domain"/>
    <property type="match status" value="1"/>
</dbReference>
<comment type="catalytic activity">
    <reaction evidence="7 8">
        <text>shikimate + NADP(+) = 3-dehydroshikimate + NADPH + H(+)</text>
        <dbReference type="Rhea" id="RHEA:17737"/>
        <dbReference type="ChEBI" id="CHEBI:15378"/>
        <dbReference type="ChEBI" id="CHEBI:16630"/>
        <dbReference type="ChEBI" id="CHEBI:36208"/>
        <dbReference type="ChEBI" id="CHEBI:57783"/>
        <dbReference type="ChEBI" id="CHEBI:58349"/>
        <dbReference type="EC" id="1.1.1.25"/>
    </reaction>
</comment>
<accession>A0ABP3J5H8</accession>
<keyword evidence="3 8" id="KW-0028">Amino-acid biosynthesis</keyword>
<keyword evidence="13" id="KW-1185">Reference proteome</keyword>
<evidence type="ECO:0000256" key="2">
    <source>
        <dbReference type="ARBA" id="ARBA00012962"/>
    </source>
</evidence>
<comment type="caution">
    <text evidence="8">Lacks conserved residue(s) required for the propagation of feature annotation.</text>
</comment>
<dbReference type="InterPro" id="IPR036291">
    <property type="entry name" value="NAD(P)-bd_dom_sf"/>
</dbReference>
<evidence type="ECO:0000313" key="12">
    <source>
        <dbReference type="EMBL" id="GAA0442897.1"/>
    </source>
</evidence>
<comment type="pathway">
    <text evidence="1 8">Metabolic intermediate biosynthesis; chorismate biosynthesis; chorismate from D-erythrose 4-phosphate and phosphoenolpyruvate: step 4/7.</text>
</comment>
<dbReference type="SUPFAM" id="SSF53223">
    <property type="entry name" value="Aminoacid dehydrogenase-like, N-terminal domain"/>
    <property type="match status" value="1"/>
</dbReference>
<feature type="binding site" evidence="8">
    <location>
        <position position="223"/>
    </location>
    <ligand>
        <name>shikimate</name>
        <dbReference type="ChEBI" id="CHEBI:36208"/>
    </ligand>
</feature>
<evidence type="ECO:0000256" key="1">
    <source>
        <dbReference type="ARBA" id="ARBA00004871"/>
    </source>
</evidence>
<feature type="domain" description="Shikimate dehydrogenase substrate binding N-terminal" evidence="10">
    <location>
        <begin position="7"/>
        <end position="89"/>
    </location>
</feature>
<gene>
    <name evidence="8 12" type="primary">aroE</name>
    <name evidence="12" type="ORF">GCM10008983_20010</name>
</gene>
<dbReference type="PANTHER" id="PTHR21089">
    <property type="entry name" value="SHIKIMATE DEHYDROGENASE"/>
    <property type="match status" value="1"/>
</dbReference>
<name>A0ABP3J5H8_9BACI</name>
<dbReference type="RefSeq" id="WP_343752719.1">
    <property type="nucleotide sequence ID" value="NZ_BAAADM010000054.1"/>
</dbReference>
<feature type="binding site" evidence="8">
    <location>
        <position position="62"/>
    </location>
    <ligand>
        <name>shikimate</name>
        <dbReference type="ChEBI" id="CHEBI:36208"/>
    </ligand>
</feature>
<feature type="domain" description="SDH C-terminal" evidence="11">
    <location>
        <begin position="244"/>
        <end position="274"/>
    </location>
</feature>
<protein>
    <recommendedName>
        <fullName evidence="2 8">Shikimate dehydrogenase (NADP(+))</fullName>
        <shortName evidence="8">SDH</shortName>
        <ecNumber evidence="2 8">1.1.1.25</ecNumber>
    </recommendedName>
</protein>
<dbReference type="CDD" id="cd01065">
    <property type="entry name" value="NAD_bind_Shikimate_DH"/>
    <property type="match status" value="1"/>
</dbReference>
<dbReference type="InterPro" id="IPR041121">
    <property type="entry name" value="SDH_C"/>
</dbReference>
<feature type="binding site" evidence="8">
    <location>
        <begin position="15"/>
        <end position="17"/>
    </location>
    <ligand>
        <name>shikimate</name>
        <dbReference type="ChEBI" id="CHEBI:36208"/>
    </ligand>
</feature>
<evidence type="ECO:0000259" key="10">
    <source>
        <dbReference type="Pfam" id="PF08501"/>
    </source>
</evidence>
<reference evidence="13" key="1">
    <citation type="journal article" date="2019" name="Int. J. Syst. Evol. Microbiol.">
        <title>The Global Catalogue of Microorganisms (GCM) 10K type strain sequencing project: providing services to taxonomists for standard genome sequencing and annotation.</title>
        <authorList>
            <consortium name="The Broad Institute Genomics Platform"/>
            <consortium name="The Broad Institute Genome Sequencing Center for Infectious Disease"/>
            <person name="Wu L."/>
            <person name="Ma J."/>
        </authorList>
    </citation>
    <scope>NUCLEOTIDE SEQUENCE [LARGE SCALE GENOMIC DNA]</scope>
    <source>
        <strain evidence="13">JCM 12149</strain>
    </source>
</reference>
<dbReference type="InterPro" id="IPR022893">
    <property type="entry name" value="Shikimate_DH_fam"/>
</dbReference>
<evidence type="ECO:0000256" key="5">
    <source>
        <dbReference type="ARBA" id="ARBA00023002"/>
    </source>
</evidence>
<evidence type="ECO:0000256" key="4">
    <source>
        <dbReference type="ARBA" id="ARBA00022857"/>
    </source>
</evidence>
<evidence type="ECO:0000313" key="13">
    <source>
        <dbReference type="Proteomes" id="UP001501459"/>
    </source>
</evidence>
<evidence type="ECO:0000256" key="8">
    <source>
        <dbReference type="HAMAP-Rule" id="MF_00222"/>
    </source>
</evidence>
<comment type="function">
    <text evidence="8">Involved in the biosynthesis of the chorismate, which leads to the biosynthesis of aromatic amino acids. Catalyzes the reversible NADPH linked reduction of 3-dehydroshikimate (DHSA) to yield shikimate (SA).</text>
</comment>
<dbReference type="HAMAP" id="MF_00222">
    <property type="entry name" value="Shikimate_DH_AroE"/>
    <property type="match status" value="1"/>
</dbReference>
<evidence type="ECO:0000259" key="11">
    <source>
        <dbReference type="Pfam" id="PF18317"/>
    </source>
</evidence>
<feature type="binding site" evidence="8">
    <location>
        <position position="87"/>
    </location>
    <ligand>
        <name>shikimate</name>
        <dbReference type="ChEBI" id="CHEBI:36208"/>
    </ligand>
</feature>
<comment type="similarity">
    <text evidence="8">Belongs to the shikimate dehydrogenase family.</text>
</comment>
<dbReference type="InterPro" id="IPR046346">
    <property type="entry name" value="Aminoacid_DH-like_N_sf"/>
</dbReference>
<evidence type="ECO:0000256" key="6">
    <source>
        <dbReference type="ARBA" id="ARBA00023141"/>
    </source>
</evidence>
<feature type="binding site" evidence="8">
    <location>
        <position position="244"/>
    </location>
    <ligand>
        <name>NADP(+)</name>
        <dbReference type="ChEBI" id="CHEBI:58349"/>
    </ligand>
</feature>
<dbReference type="Pfam" id="PF18317">
    <property type="entry name" value="SDH_C"/>
    <property type="match status" value="1"/>
</dbReference>
<dbReference type="EMBL" id="BAAADM010000054">
    <property type="protein sequence ID" value="GAA0442897.1"/>
    <property type="molecule type" value="Genomic_DNA"/>
</dbReference>
<dbReference type="NCBIfam" id="TIGR00507">
    <property type="entry name" value="aroE"/>
    <property type="match status" value="1"/>
</dbReference>
<evidence type="ECO:0000259" key="9">
    <source>
        <dbReference type="Pfam" id="PF01488"/>
    </source>
</evidence>
<dbReference type="EC" id="1.1.1.25" evidence="2 8"/>
<keyword evidence="4 8" id="KW-0521">NADP</keyword>
<dbReference type="Pfam" id="PF08501">
    <property type="entry name" value="Shikimate_dh_N"/>
    <property type="match status" value="1"/>
</dbReference>
<proteinExistence type="inferred from homology"/>
<dbReference type="InterPro" id="IPR011342">
    <property type="entry name" value="Shikimate_DH"/>
</dbReference>
<feature type="binding site" evidence="8">
    <location>
        <position position="221"/>
    </location>
    <ligand>
        <name>NADP(+)</name>
        <dbReference type="ChEBI" id="CHEBI:58349"/>
    </ligand>
</feature>
<feature type="binding site" evidence="8">
    <location>
        <begin position="129"/>
        <end position="133"/>
    </location>
    <ligand>
        <name>NADP(+)</name>
        <dbReference type="ChEBI" id="CHEBI:58349"/>
    </ligand>
</feature>
<dbReference type="Proteomes" id="UP001501459">
    <property type="component" value="Unassembled WGS sequence"/>
</dbReference>
<organism evidence="12 13">
    <name type="scientific">Lentibacillus halophilus</name>
    <dbReference type="NCBI Taxonomy" id="295065"/>
    <lineage>
        <taxon>Bacteria</taxon>
        <taxon>Bacillati</taxon>
        <taxon>Bacillota</taxon>
        <taxon>Bacilli</taxon>
        <taxon>Bacillales</taxon>
        <taxon>Bacillaceae</taxon>
        <taxon>Lentibacillus</taxon>
    </lineage>
</organism>
<dbReference type="Gene3D" id="3.40.50.10860">
    <property type="entry name" value="Leucine Dehydrogenase, chain A, domain 1"/>
    <property type="match status" value="1"/>
</dbReference>
<feature type="binding site" evidence="8">
    <location>
        <position position="102"/>
    </location>
    <ligand>
        <name>shikimate</name>
        <dbReference type="ChEBI" id="CHEBI:36208"/>
    </ligand>
</feature>
<feature type="binding site" evidence="8">
    <location>
        <position position="251"/>
    </location>
    <ligand>
        <name>shikimate</name>
        <dbReference type="ChEBI" id="CHEBI:36208"/>
    </ligand>
</feature>
<comment type="caution">
    <text evidence="12">The sequence shown here is derived from an EMBL/GenBank/DDBJ whole genome shotgun (WGS) entry which is preliminary data.</text>
</comment>
<feature type="active site" description="Proton acceptor" evidence="8">
    <location>
        <position position="66"/>
    </location>
</feature>
<sequence length="280" mass="31089">MQLQLGLIGYPVQHSLSPWIHNQFLEKAGTSGTYSLFEINPDSFEEEIKTLKTRELNGFNVTVPFKQQIIPYLDELDRKAEMTGAVNTVVKRGGRWIGYNTDGAGYVFGLTETYPTVSKHTVDSILIIGAGGAARGIYQALADEGFAHIDIANRTRSSAEAIAASGPDSVRTTVLDLTKAEENVADYDLIIQTTAVGMKPNTHDQIMSLERLRADSIVSDIIYQPITTRFLQEAQEKGASIQQGHTMLLYQAQYAFQLWTSENVPIDDMENQLKEKLEGR</sequence>
<evidence type="ECO:0000256" key="7">
    <source>
        <dbReference type="ARBA" id="ARBA00049442"/>
    </source>
</evidence>
<keyword evidence="5 8" id="KW-0560">Oxidoreductase</keyword>
<feature type="domain" description="Quinate/shikimate 5-dehydrogenase/glutamyl-tRNA reductase" evidence="9">
    <location>
        <begin position="120"/>
        <end position="211"/>
    </location>
</feature>
<evidence type="ECO:0000256" key="3">
    <source>
        <dbReference type="ARBA" id="ARBA00022605"/>
    </source>
</evidence>
<comment type="subunit">
    <text evidence="8">Homodimer.</text>
</comment>
<dbReference type="SUPFAM" id="SSF51735">
    <property type="entry name" value="NAD(P)-binding Rossmann-fold domains"/>
    <property type="match status" value="1"/>
</dbReference>